<keyword evidence="2" id="KW-1185">Reference proteome</keyword>
<gene>
    <name evidence="1" type="ORF">E2C01_085723</name>
</gene>
<dbReference type="Proteomes" id="UP000324222">
    <property type="component" value="Unassembled WGS sequence"/>
</dbReference>
<sequence>MWRFLPFTATCHCTPPGRRHRGSQSGGCRAVIIAAGHGYESFGRAVMLMQGSNGAGVAFRQPRHKQAAIGGVYR</sequence>
<dbReference type="AlphaFoldDB" id="A0A5B7J9N3"/>
<dbReference type="EMBL" id="VSRR010085362">
    <property type="protein sequence ID" value="MPC90726.1"/>
    <property type="molecule type" value="Genomic_DNA"/>
</dbReference>
<protein>
    <submittedName>
        <fullName evidence="1">Uncharacterized protein</fullName>
    </submittedName>
</protein>
<comment type="caution">
    <text evidence="1">The sequence shown here is derived from an EMBL/GenBank/DDBJ whole genome shotgun (WGS) entry which is preliminary data.</text>
</comment>
<evidence type="ECO:0000313" key="2">
    <source>
        <dbReference type="Proteomes" id="UP000324222"/>
    </source>
</evidence>
<accession>A0A5B7J9N3</accession>
<organism evidence="1 2">
    <name type="scientific">Portunus trituberculatus</name>
    <name type="common">Swimming crab</name>
    <name type="synonym">Neptunus trituberculatus</name>
    <dbReference type="NCBI Taxonomy" id="210409"/>
    <lineage>
        <taxon>Eukaryota</taxon>
        <taxon>Metazoa</taxon>
        <taxon>Ecdysozoa</taxon>
        <taxon>Arthropoda</taxon>
        <taxon>Crustacea</taxon>
        <taxon>Multicrustacea</taxon>
        <taxon>Malacostraca</taxon>
        <taxon>Eumalacostraca</taxon>
        <taxon>Eucarida</taxon>
        <taxon>Decapoda</taxon>
        <taxon>Pleocyemata</taxon>
        <taxon>Brachyura</taxon>
        <taxon>Eubrachyura</taxon>
        <taxon>Portunoidea</taxon>
        <taxon>Portunidae</taxon>
        <taxon>Portuninae</taxon>
        <taxon>Portunus</taxon>
    </lineage>
</organism>
<proteinExistence type="predicted"/>
<reference evidence="1 2" key="1">
    <citation type="submission" date="2019-05" db="EMBL/GenBank/DDBJ databases">
        <title>Another draft genome of Portunus trituberculatus and its Hox gene families provides insights of decapod evolution.</title>
        <authorList>
            <person name="Jeong J.-H."/>
            <person name="Song I."/>
            <person name="Kim S."/>
            <person name="Choi T."/>
            <person name="Kim D."/>
            <person name="Ryu S."/>
            <person name="Kim W."/>
        </authorList>
    </citation>
    <scope>NUCLEOTIDE SEQUENCE [LARGE SCALE GENOMIC DNA]</scope>
    <source>
        <tissue evidence="1">Muscle</tissue>
    </source>
</reference>
<name>A0A5B7J9N3_PORTR</name>
<evidence type="ECO:0000313" key="1">
    <source>
        <dbReference type="EMBL" id="MPC90726.1"/>
    </source>
</evidence>